<evidence type="ECO:0000256" key="1">
    <source>
        <dbReference type="SAM" id="MobiDB-lite"/>
    </source>
</evidence>
<keyword evidence="3" id="KW-1185">Reference proteome</keyword>
<protein>
    <submittedName>
        <fullName evidence="2">Histone-lysine N-methyltransferase SETMAR</fullName>
    </submittedName>
</protein>
<feature type="region of interest" description="Disordered" evidence="1">
    <location>
        <begin position="80"/>
        <end position="99"/>
    </location>
</feature>
<accession>A0A8X6V4C6</accession>
<gene>
    <name evidence="2" type="primary">SETMAR_76</name>
    <name evidence="2" type="ORF">TNCV_3414151</name>
</gene>
<organism evidence="2 3">
    <name type="scientific">Trichonephila clavipes</name>
    <name type="common">Golden silk orbweaver</name>
    <name type="synonym">Nephila clavipes</name>
    <dbReference type="NCBI Taxonomy" id="2585209"/>
    <lineage>
        <taxon>Eukaryota</taxon>
        <taxon>Metazoa</taxon>
        <taxon>Ecdysozoa</taxon>
        <taxon>Arthropoda</taxon>
        <taxon>Chelicerata</taxon>
        <taxon>Arachnida</taxon>
        <taxon>Araneae</taxon>
        <taxon>Araneomorphae</taxon>
        <taxon>Entelegynae</taxon>
        <taxon>Araneoidea</taxon>
        <taxon>Nephilidae</taxon>
        <taxon>Trichonephila</taxon>
    </lineage>
</organism>
<dbReference type="Proteomes" id="UP000887159">
    <property type="component" value="Unassembled WGS sequence"/>
</dbReference>
<dbReference type="AlphaFoldDB" id="A0A8X6V4C6"/>
<dbReference type="PANTHER" id="PTHR46060">
    <property type="entry name" value="MARINER MOS1 TRANSPOSASE-LIKE PROTEIN"/>
    <property type="match status" value="1"/>
</dbReference>
<sequence>MGEKMPVTNNAKGRPSVITDDLMQAFETKILVWAPTENTKRKGLPFPSLDFLIRYEEEGDDMLNRIVTGDETLVAHITPKSKQHSVNGDTHPLPSKPNKLTVKAQDYGNSVLGPARCFAGGLSATRNEDHLGCLLRNSTEAPKSIAKRRGMPSKGVLFFHDNARPHFSNVSGVKSFGWEVLYHTLHSSDLAPGDFHIFRYLKQSWREAFH</sequence>
<dbReference type="Gene3D" id="3.30.420.10">
    <property type="entry name" value="Ribonuclease H-like superfamily/Ribonuclease H"/>
    <property type="match status" value="1"/>
</dbReference>
<reference evidence="2" key="1">
    <citation type="submission" date="2020-08" db="EMBL/GenBank/DDBJ databases">
        <title>Multicomponent nature underlies the extraordinary mechanical properties of spider dragline silk.</title>
        <authorList>
            <person name="Kono N."/>
            <person name="Nakamura H."/>
            <person name="Mori M."/>
            <person name="Yoshida Y."/>
            <person name="Ohtoshi R."/>
            <person name="Malay A.D."/>
            <person name="Moran D.A.P."/>
            <person name="Tomita M."/>
            <person name="Numata K."/>
            <person name="Arakawa K."/>
        </authorList>
    </citation>
    <scope>NUCLEOTIDE SEQUENCE</scope>
</reference>
<evidence type="ECO:0000313" key="2">
    <source>
        <dbReference type="EMBL" id="GFX94053.1"/>
    </source>
</evidence>
<dbReference type="EMBL" id="BMAU01021176">
    <property type="protein sequence ID" value="GFX94053.1"/>
    <property type="molecule type" value="Genomic_DNA"/>
</dbReference>
<proteinExistence type="predicted"/>
<name>A0A8X6V4C6_TRICX</name>
<dbReference type="InterPro" id="IPR036397">
    <property type="entry name" value="RNaseH_sf"/>
</dbReference>
<comment type="caution">
    <text evidence="2">The sequence shown here is derived from an EMBL/GenBank/DDBJ whole genome shotgun (WGS) entry which is preliminary data.</text>
</comment>
<evidence type="ECO:0000313" key="3">
    <source>
        <dbReference type="Proteomes" id="UP000887159"/>
    </source>
</evidence>
<dbReference type="PANTHER" id="PTHR46060:SF1">
    <property type="entry name" value="MARINER MOS1 TRANSPOSASE-LIKE PROTEIN"/>
    <property type="match status" value="1"/>
</dbReference>
<dbReference type="GO" id="GO:0003676">
    <property type="term" value="F:nucleic acid binding"/>
    <property type="evidence" value="ECO:0007669"/>
    <property type="project" value="InterPro"/>
</dbReference>
<dbReference type="InterPro" id="IPR052709">
    <property type="entry name" value="Transposase-MT_Hybrid"/>
</dbReference>